<comment type="similarity">
    <text evidence="2">Belongs to the SAM50/omp85 family.</text>
</comment>
<dbReference type="PANTHER" id="PTHR12815">
    <property type="entry name" value="SORTING AND ASSEMBLY MACHINERY SAMM50 PROTEIN FAMILY MEMBER"/>
    <property type="match status" value="1"/>
</dbReference>
<dbReference type="GO" id="GO:0033108">
    <property type="term" value="P:mitochondrial respiratory chain complex assembly"/>
    <property type="evidence" value="ECO:0007669"/>
    <property type="project" value="TreeGrafter"/>
</dbReference>
<dbReference type="Gene3D" id="2.40.160.50">
    <property type="entry name" value="membrane protein fhac: a member of the omp85/tpsb transporter family"/>
    <property type="match status" value="1"/>
</dbReference>
<comment type="subcellular location">
    <subcellularLocation>
        <location evidence="1">Mitochondrion outer membrane</location>
        <topology evidence="1">Multi-pass membrane protein</topology>
    </subcellularLocation>
</comment>
<sequence length="392" mass="43776">MVKLSQEVKLKLERLQLFKHISILIDTCRGKGSSPNGYEVLFEVRESRPVTGGINTLIGNNDASLLFGIKFPNIYGRGERLQADYTHGTKQVRGYNVSFTKPINANPDVLFGCGLYQYNGEYPWSGYKELDRGILFDLTFPSFIGTHSLKWEGVWRDLRALSRTTSFAVREQAGHSIKSSLKHIYVRDGRDDPILPSTGTLLRVTQEYAGIGGSVEFAKQDVELQYNQSLLWDTVLQFSGAFGIMRSLNTKNDIKINDRFFLGGPLTLRGFNLKGVGPHSDGNALGADAYWLCAAHIYTPLPFRPGKGGLGDLFRTHFFVNAGNLGNISLNNNLRENFWRMAETFRWAYGGGIVLRMGSIARMELNYVIPVQLQRGDSVNPGLQFGIGLSFL</sequence>
<accession>A0AAN8K237</accession>
<keyword evidence="6" id="KW-0496">Mitochondrion</keyword>
<evidence type="ECO:0000313" key="10">
    <source>
        <dbReference type="Proteomes" id="UP001347796"/>
    </source>
</evidence>
<comment type="caution">
    <text evidence="9">The sequence shown here is derived from an EMBL/GenBank/DDBJ whole genome shotgun (WGS) entry which is preliminary data.</text>
</comment>
<dbReference type="FunFam" id="2.40.160.50:FF:000002">
    <property type="entry name" value="sorting and assembly machinery component 50 homolog"/>
    <property type="match status" value="1"/>
</dbReference>
<reference evidence="9 10" key="1">
    <citation type="submission" date="2024-01" db="EMBL/GenBank/DDBJ databases">
        <title>The genome of the rayed Mediterranean limpet Patella caerulea (Linnaeus, 1758).</title>
        <authorList>
            <person name="Anh-Thu Weber A."/>
            <person name="Halstead-Nussloch G."/>
        </authorList>
    </citation>
    <scope>NUCLEOTIDE SEQUENCE [LARGE SCALE GENOMIC DNA]</scope>
    <source>
        <strain evidence="9">AATW-2023a</strain>
        <tissue evidence="9">Whole specimen</tissue>
    </source>
</reference>
<dbReference type="Proteomes" id="UP001347796">
    <property type="component" value="Unassembled WGS sequence"/>
</dbReference>
<evidence type="ECO:0000256" key="4">
    <source>
        <dbReference type="ARBA" id="ARBA00022692"/>
    </source>
</evidence>
<keyword evidence="7" id="KW-0472">Membrane</keyword>
<keyword evidence="3" id="KW-1134">Transmembrane beta strand</keyword>
<evidence type="ECO:0000256" key="7">
    <source>
        <dbReference type="ARBA" id="ARBA00023136"/>
    </source>
</evidence>
<dbReference type="InterPro" id="IPR039910">
    <property type="entry name" value="D15-like"/>
</dbReference>
<dbReference type="AlphaFoldDB" id="A0AAN8K237"/>
<evidence type="ECO:0000256" key="6">
    <source>
        <dbReference type="ARBA" id="ARBA00023128"/>
    </source>
</evidence>
<protein>
    <recommendedName>
        <fullName evidence="8">Bacterial surface antigen (D15) domain-containing protein</fullName>
    </recommendedName>
</protein>
<proteinExistence type="inferred from homology"/>
<keyword evidence="10" id="KW-1185">Reference proteome</keyword>
<dbReference type="GO" id="GO:0045040">
    <property type="term" value="P:protein insertion into mitochondrial outer membrane"/>
    <property type="evidence" value="ECO:0007669"/>
    <property type="project" value="TreeGrafter"/>
</dbReference>
<dbReference type="InterPro" id="IPR000184">
    <property type="entry name" value="Bac_surfAg_D15"/>
</dbReference>
<evidence type="ECO:0000256" key="5">
    <source>
        <dbReference type="ARBA" id="ARBA00022787"/>
    </source>
</evidence>
<feature type="domain" description="Bacterial surface antigen (D15)" evidence="8">
    <location>
        <begin position="73"/>
        <end position="391"/>
    </location>
</feature>
<keyword evidence="4" id="KW-0812">Transmembrane</keyword>
<gene>
    <name evidence="9" type="ORF">SNE40_003004</name>
</gene>
<evidence type="ECO:0000256" key="3">
    <source>
        <dbReference type="ARBA" id="ARBA00022452"/>
    </source>
</evidence>
<dbReference type="EMBL" id="JAZGQO010000002">
    <property type="protein sequence ID" value="KAK6191273.1"/>
    <property type="molecule type" value="Genomic_DNA"/>
</dbReference>
<evidence type="ECO:0000256" key="2">
    <source>
        <dbReference type="ARBA" id="ARBA00010913"/>
    </source>
</evidence>
<evidence type="ECO:0000256" key="1">
    <source>
        <dbReference type="ARBA" id="ARBA00004374"/>
    </source>
</evidence>
<name>A0AAN8K237_PATCE</name>
<evidence type="ECO:0000259" key="8">
    <source>
        <dbReference type="Pfam" id="PF01103"/>
    </source>
</evidence>
<evidence type="ECO:0000313" key="9">
    <source>
        <dbReference type="EMBL" id="KAK6191273.1"/>
    </source>
</evidence>
<dbReference type="PANTHER" id="PTHR12815:SF18">
    <property type="entry name" value="SORTING AND ASSEMBLY MACHINERY COMPONENT 50 HOMOLOG"/>
    <property type="match status" value="1"/>
</dbReference>
<dbReference type="GO" id="GO:0005741">
    <property type="term" value="C:mitochondrial outer membrane"/>
    <property type="evidence" value="ECO:0007669"/>
    <property type="project" value="UniProtKB-SubCell"/>
</dbReference>
<keyword evidence="5" id="KW-1000">Mitochondrion outer membrane</keyword>
<organism evidence="9 10">
    <name type="scientific">Patella caerulea</name>
    <name type="common">Rayed Mediterranean limpet</name>
    <dbReference type="NCBI Taxonomy" id="87958"/>
    <lineage>
        <taxon>Eukaryota</taxon>
        <taxon>Metazoa</taxon>
        <taxon>Spiralia</taxon>
        <taxon>Lophotrochozoa</taxon>
        <taxon>Mollusca</taxon>
        <taxon>Gastropoda</taxon>
        <taxon>Patellogastropoda</taxon>
        <taxon>Patelloidea</taxon>
        <taxon>Patellidae</taxon>
        <taxon>Patella</taxon>
    </lineage>
</organism>
<dbReference type="Pfam" id="PF01103">
    <property type="entry name" value="Omp85"/>
    <property type="match status" value="1"/>
</dbReference>